<keyword evidence="3" id="KW-0479">Metal-binding</keyword>
<keyword evidence="14" id="KW-1185">Reference proteome</keyword>
<evidence type="ECO:0000313" key="13">
    <source>
        <dbReference type="EMBL" id="CAI5452224.1"/>
    </source>
</evidence>
<name>A0A9P1IWB2_9PELO</name>
<evidence type="ECO:0000259" key="12">
    <source>
        <dbReference type="PROSITE" id="PS51843"/>
    </source>
</evidence>
<evidence type="ECO:0000256" key="10">
    <source>
        <dbReference type="ARBA" id="ARBA00023242"/>
    </source>
</evidence>
<evidence type="ECO:0000256" key="8">
    <source>
        <dbReference type="ARBA" id="ARBA00023163"/>
    </source>
</evidence>
<dbReference type="EMBL" id="CANHGI010000005">
    <property type="protein sequence ID" value="CAI5452224.1"/>
    <property type="molecule type" value="Genomic_DNA"/>
</dbReference>
<evidence type="ECO:0000256" key="9">
    <source>
        <dbReference type="ARBA" id="ARBA00023170"/>
    </source>
</evidence>
<keyword evidence="4" id="KW-0863">Zinc-finger</keyword>
<keyword evidence="7" id="KW-0238">DNA-binding</keyword>
<dbReference type="GO" id="GO:0000978">
    <property type="term" value="F:RNA polymerase II cis-regulatory region sequence-specific DNA binding"/>
    <property type="evidence" value="ECO:0007669"/>
    <property type="project" value="InterPro"/>
</dbReference>
<evidence type="ECO:0000256" key="6">
    <source>
        <dbReference type="ARBA" id="ARBA00023015"/>
    </source>
</evidence>
<dbReference type="Gene3D" id="1.10.565.10">
    <property type="entry name" value="Retinoid X Receptor"/>
    <property type="match status" value="1"/>
</dbReference>
<keyword evidence="9" id="KW-0675">Receptor</keyword>
<evidence type="ECO:0000256" key="5">
    <source>
        <dbReference type="ARBA" id="ARBA00022833"/>
    </source>
</evidence>
<dbReference type="PANTHER" id="PTHR45680:SF30">
    <property type="entry name" value="NUCLEAR HORMONE RECEPTOR FAMILY"/>
    <property type="match status" value="1"/>
</dbReference>
<gene>
    <name evidence="13" type="ORF">CAMP_LOCUS14861</name>
</gene>
<keyword evidence="10" id="KW-0539">Nucleus</keyword>
<dbReference type="InterPro" id="IPR000536">
    <property type="entry name" value="Nucl_hrmn_rcpt_lig-bd"/>
</dbReference>
<evidence type="ECO:0000259" key="11">
    <source>
        <dbReference type="PROSITE" id="PS51030"/>
    </source>
</evidence>
<keyword evidence="5" id="KW-0862">Zinc</keyword>
<dbReference type="SUPFAM" id="SSF48508">
    <property type="entry name" value="Nuclear receptor ligand-binding domain"/>
    <property type="match status" value="1"/>
</dbReference>
<dbReference type="GO" id="GO:0003700">
    <property type="term" value="F:DNA-binding transcription factor activity"/>
    <property type="evidence" value="ECO:0007669"/>
    <property type="project" value="InterPro"/>
</dbReference>
<reference evidence="13" key="1">
    <citation type="submission" date="2022-11" db="EMBL/GenBank/DDBJ databases">
        <authorList>
            <person name="Kikuchi T."/>
        </authorList>
    </citation>
    <scope>NUCLEOTIDE SEQUENCE</scope>
    <source>
        <strain evidence="13">PS1010</strain>
    </source>
</reference>
<organism evidence="13 14">
    <name type="scientific">Caenorhabditis angaria</name>
    <dbReference type="NCBI Taxonomy" id="860376"/>
    <lineage>
        <taxon>Eukaryota</taxon>
        <taxon>Metazoa</taxon>
        <taxon>Ecdysozoa</taxon>
        <taxon>Nematoda</taxon>
        <taxon>Chromadorea</taxon>
        <taxon>Rhabditida</taxon>
        <taxon>Rhabditina</taxon>
        <taxon>Rhabditomorpha</taxon>
        <taxon>Rhabditoidea</taxon>
        <taxon>Rhabditidae</taxon>
        <taxon>Peloderinae</taxon>
        <taxon>Caenorhabditis</taxon>
    </lineage>
</organism>
<evidence type="ECO:0000256" key="7">
    <source>
        <dbReference type="ARBA" id="ARBA00023125"/>
    </source>
</evidence>
<keyword evidence="8" id="KW-0804">Transcription</keyword>
<dbReference type="Pfam" id="PF00105">
    <property type="entry name" value="zf-C4"/>
    <property type="match status" value="1"/>
</dbReference>
<feature type="domain" description="Nuclear receptor" evidence="11">
    <location>
        <begin position="22"/>
        <end position="98"/>
    </location>
</feature>
<dbReference type="SMART" id="SM00399">
    <property type="entry name" value="ZnF_C4"/>
    <property type="match status" value="1"/>
</dbReference>
<dbReference type="OrthoDB" id="10018779at2759"/>
<dbReference type="InterPro" id="IPR051152">
    <property type="entry name" value="C.elegans_Orphan_NR"/>
</dbReference>
<dbReference type="InterPro" id="IPR001628">
    <property type="entry name" value="Znf_hrmn_rcpt"/>
</dbReference>
<feature type="domain" description="NR LBD" evidence="12">
    <location>
        <begin position="182"/>
        <end position="416"/>
    </location>
</feature>
<accession>A0A9P1IWB2</accession>
<evidence type="ECO:0000256" key="2">
    <source>
        <dbReference type="ARBA" id="ARBA00005993"/>
    </source>
</evidence>
<proteinExistence type="inferred from homology"/>
<keyword evidence="6" id="KW-0805">Transcription regulation</keyword>
<dbReference type="InterPro" id="IPR049636">
    <property type="entry name" value="HNF4-like_DBD"/>
</dbReference>
<dbReference type="InterPro" id="IPR035500">
    <property type="entry name" value="NHR-like_dom_sf"/>
</dbReference>
<dbReference type="PROSITE" id="PS51030">
    <property type="entry name" value="NUCLEAR_REC_DBD_2"/>
    <property type="match status" value="1"/>
</dbReference>
<dbReference type="Proteomes" id="UP001152747">
    <property type="component" value="Unassembled WGS sequence"/>
</dbReference>
<dbReference type="Gene3D" id="3.30.50.10">
    <property type="entry name" value="Erythroid Transcription Factor GATA-1, subunit A"/>
    <property type="match status" value="1"/>
</dbReference>
<protein>
    <recommendedName>
        <fullName evidence="15">Nuclear receptor domain-containing protein</fullName>
    </recommendedName>
</protein>
<dbReference type="PROSITE" id="PS51843">
    <property type="entry name" value="NR_LBD"/>
    <property type="match status" value="1"/>
</dbReference>
<evidence type="ECO:0000256" key="3">
    <source>
        <dbReference type="ARBA" id="ARBA00022723"/>
    </source>
</evidence>
<comment type="subcellular location">
    <subcellularLocation>
        <location evidence="1">Nucleus</location>
    </subcellularLocation>
</comment>
<dbReference type="Pfam" id="PF00104">
    <property type="entry name" value="Hormone_recep"/>
    <property type="match status" value="1"/>
</dbReference>
<dbReference type="CDD" id="cd06960">
    <property type="entry name" value="NR_DBD_HNF4A"/>
    <property type="match status" value="1"/>
</dbReference>
<dbReference type="SMART" id="SM00430">
    <property type="entry name" value="HOLI"/>
    <property type="match status" value="1"/>
</dbReference>
<sequence length="416" mass="48364">MKVAQFPTSHIISNPTTIEAETCLCQVCGDKAHGVHFGVMACRACAAFYRRFIVLNLEYECLNDPRKCIVDNTRRSSCRHCRFQKCLKAGMTTDNVQFNRDVYSHGSERRRSKNNKMKSPSKIEENAIYPSTSVIALQEKLYRSSIFEECKNISIRSECERIFRSNYPNINEDFGNLNNLQKVAFGLEKLRAGQDLEDIKFDNRLSYDTLVPHWTNVSKQIAELVMHSWLFRNINSTEQLKVFKYVWKTLYRLERLQMTVQVFGEKCVDERKLIIDSKRAIQLDALFLDIEGVSKEKRRFTLNEYKKYADRLITEVAKPLCKLKLSTIEVAFMLCMVCQYNEQHYFENSVVPVADAFQNDISNNLHDYYTSIGITNYGSRIQQIIKCVTAMKKIHNDDFIGNLIEPPILDHKSTQQ</sequence>
<evidence type="ECO:0000256" key="1">
    <source>
        <dbReference type="ARBA" id="ARBA00004123"/>
    </source>
</evidence>
<evidence type="ECO:0000256" key="4">
    <source>
        <dbReference type="ARBA" id="ARBA00022771"/>
    </source>
</evidence>
<dbReference type="GO" id="GO:0005634">
    <property type="term" value="C:nucleus"/>
    <property type="evidence" value="ECO:0007669"/>
    <property type="project" value="UniProtKB-SubCell"/>
</dbReference>
<dbReference type="PANTHER" id="PTHR45680">
    <property type="entry name" value="NUCLEAR HORMONE RECEPTOR FAMILY"/>
    <property type="match status" value="1"/>
</dbReference>
<dbReference type="PRINTS" id="PR00047">
    <property type="entry name" value="STROIDFINGER"/>
</dbReference>
<comment type="caution">
    <text evidence="13">The sequence shown here is derived from an EMBL/GenBank/DDBJ whole genome shotgun (WGS) entry which is preliminary data.</text>
</comment>
<dbReference type="AlphaFoldDB" id="A0A9P1IWB2"/>
<dbReference type="SUPFAM" id="SSF57716">
    <property type="entry name" value="Glucocorticoid receptor-like (DNA-binding domain)"/>
    <property type="match status" value="1"/>
</dbReference>
<evidence type="ECO:0008006" key="15">
    <source>
        <dbReference type="Google" id="ProtNLM"/>
    </source>
</evidence>
<evidence type="ECO:0000313" key="14">
    <source>
        <dbReference type="Proteomes" id="UP001152747"/>
    </source>
</evidence>
<dbReference type="InterPro" id="IPR013088">
    <property type="entry name" value="Znf_NHR/GATA"/>
</dbReference>
<comment type="similarity">
    <text evidence="2">Belongs to the nuclear hormone receptor family.</text>
</comment>
<dbReference type="GO" id="GO:0008270">
    <property type="term" value="F:zinc ion binding"/>
    <property type="evidence" value="ECO:0007669"/>
    <property type="project" value="UniProtKB-KW"/>
</dbReference>